<organism evidence="1">
    <name type="scientific">Clostridium symbiosum</name>
    <name type="common">Bacteroides symbiosus</name>
    <dbReference type="NCBI Taxonomy" id="1512"/>
    <lineage>
        <taxon>Bacteria</taxon>
        <taxon>Bacillati</taxon>
        <taxon>Bacillota</taxon>
        <taxon>Clostridia</taxon>
        <taxon>Lachnospirales</taxon>
        <taxon>Lachnospiraceae</taxon>
        <taxon>Otoolea</taxon>
    </lineage>
</organism>
<dbReference type="InterPro" id="IPR036162">
    <property type="entry name" value="Resolvase-like_N_sf"/>
</dbReference>
<accession>A0A6N3I122</accession>
<dbReference type="AlphaFoldDB" id="A0A6N3I122"/>
<name>A0A6N3I122_CLOSY</name>
<dbReference type="RefSeq" id="WP_120056026.1">
    <property type="nucleotide sequence ID" value="NZ_CACRUA010000083.1"/>
</dbReference>
<sequence length="63" mass="7698">MKKKFLLFYERLSREDGDDESCSITNQRRLLNRFKEEHSEFHDYQVEEFIDDGYTGSNFVEVR</sequence>
<protein>
    <recommendedName>
        <fullName evidence="2">Recombinase</fullName>
    </recommendedName>
</protein>
<dbReference type="GO" id="GO:0003677">
    <property type="term" value="F:DNA binding"/>
    <property type="evidence" value="ECO:0007669"/>
    <property type="project" value="InterPro"/>
</dbReference>
<dbReference type="EMBL" id="CACRUA010000083">
    <property type="protein sequence ID" value="VYU82321.1"/>
    <property type="molecule type" value="Genomic_DNA"/>
</dbReference>
<proteinExistence type="predicted"/>
<gene>
    <name evidence="1" type="ORF">CSLFYP84_04590</name>
</gene>
<dbReference type="Gene3D" id="3.40.50.1390">
    <property type="entry name" value="Resolvase, N-terminal catalytic domain"/>
    <property type="match status" value="1"/>
</dbReference>
<reference evidence="1" key="1">
    <citation type="submission" date="2019-11" db="EMBL/GenBank/DDBJ databases">
        <authorList>
            <person name="Feng L."/>
        </authorList>
    </citation>
    <scope>NUCLEOTIDE SEQUENCE</scope>
    <source>
        <strain evidence="1">CsymbiosumLFYP84</strain>
    </source>
</reference>
<dbReference type="GO" id="GO:0000150">
    <property type="term" value="F:DNA strand exchange activity"/>
    <property type="evidence" value="ECO:0007669"/>
    <property type="project" value="InterPro"/>
</dbReference>
<evidence type="ECO:0008006" key="2">
    <source>
        <dbReference type="Google" id="ProtNLM"/>
    </source>
</evidence>
<evidence type="ECO:0000313" key="1">
    <source>
        <dbReference type="EMBL" id="VYU82321.1"/>
    </source>
</evidence>